<dbReference type="InterPro" id="IPR007848">
    <property type="entry name" value="Small_mtfrase_dom"/>
</dbReference>
<evidence type="ECO:0000256" key="3">
    <source>
        <dbReference type="ARBA" id="ARBA00022679"/>
    </source>
</evidence>
<dbReference type="NCBIfam" id="TIGR03534">
    <property type="entry name" value="RF_mod_PrmC"/>
    <property type="match status" value="1"/>
</dbReference>
<dbReference type="InterPro" id="IPR004556">
    <property type="entry name" value="HemK-like"/>
</dbReference>
<protein>
    <recommendedName>
        <fullName evidence="1">peptide chain release factor N(5)-glutamine methyltransferase</fullName>
        <ecNumber evidence="1">2.1.1.297</ecNumber>
    </recommendedName>
</protein>
<sequence>MTVNDALKAASSQIAPACEISGANPARVAKVLLMSYLGVKIEWIFLNLNRKLEDADGYFALAKRFANHEPLEYITGEAGFYGLTFNVKKGVLIPRPETEILIEKSLEVLSNLPAQNGPPLVAEIGTGSGIISICLALNSNAKIIASDISDGALNLARENAAKFGVEDRIEFIKCAYLDQIYGRFDLLVSNPPYIAQDYRLDKFVLNEPHEALFGGAAGDEILKNIILVAKNRGVKYLACEMGYDQRESMQSALKFNGFEAEFYKDLTGFDRGFVARNIFANL</sequence>
<comment type="catalytic activity">
    <reaction evidence="5">
        <text>L-glutaminyl-[peptide chain release factor] + S-adenosyl-L-methionine = N(5)-methyl-L-glutaminyl-[peptide chain release factor] + S-adenosyl-L-homocysteine + H(+)</text>
        <dbReference type="Rhea" id="RHEA:42896"/>
        <dbReference type="Rhea" id="RHEA-COMP:10271"/>
        <dbReference type="Rhea" id="RHEA-COMP:10272"/>
        <dbReference type="ChEBI" id="CHEBI:15378"/>
        <dbReference type="ChEBI" id="CHEBI:30011"/>
        <dbReference type="ChEBI" id="CHEBI:57856"/>
        <dbReference type="ChEBI" id="CHEBI:59789"/>
        <dbReference type="ChEBI" id="CHEBI:61891"/>
        <dbReference type="EC" id="2.1.1.297"/>
    </reaction>
</comment>
<reference evidence="8 9" key="1">
    <citation type="submission" date="2020-08" db="EMBL/GenBank/DDBJ databases">
        <title>Complete genome and description of Campylobacter massiliensis Marseille-Q3452 sp. nov.</title>
        <authorList>
            <person name="Antezack A."/>
        </authorList>
    </citation>
    <scope>NUCLEOTIDE SEQUENCE [LARGE SCALE GENOMIC DNA]</scope>
    <source>
        <strain evidence="8 9">Marseille-Q3452</strain>
    </source>
</reference>
<dbReference type="GO" id="GO:0102559">
    <property type="term" value="F:peptide chain release factor N(5)-glutamine methyltransferase activity"/>
    <property type="evidence" value="ECO:0007669"/>
    <property type="project" value="UniProtKB-EC"/>
</dbReference>
<dbReference type="Proteomes" id="UP000552683">
    <property type="component" value="Unassembled WGS sequence"/>
</dbReference>
<dbReference type="GO" id="GO:0003676">
    <property type="term" value="F:nucleic acid binding"/>
    <property type="evidence" value="ECO:0007669"/>
    <property type="project" value="InterPro"/>
</dbReference>
<dbReference type="EMBL" id="JACLZK010000002">
    <property type="protein sequence ID" value="MBC2883096.1"/>
    <property type="molecule type" value="Genomic_DNA"/>
</dbReference>
<evidence type="ECO:0000256" key="1">
    <source>
        <dbReference type="ARBA" id="ARBA00012771"/>
    </source>
</evidence>
<evidence type="ECO:0000259" key="6">
    <source>
        <dbReference type="Pfam" id="PF05175"/>
    </source>
</evidence>
<evidence type="ECO:0000259" key="7">
    <source>
        <dbReference type="Pfam" id="PF17827"/>
    </source>
</evidence>
<feature type="domain" description="Release factor glutamine methyltransferase N-terminal" evidence="7">
    <location>
        <begin position="6"/>
        <end position="76"/>
    </location>
</feature>
<dbReference type="GO" id="GO:0032259">
    <property type="term" value="P:methylation"/>
    <property type="evidence" value="ECO:0007669"/>
    <property type="project" value="UniProtKB-KW"/>
</dbReference>
<proteinExistence type="predicted"/>
<dbReference type="CDD" id="cd02440">
    <property type="entry name" value="AdoMet_MTases"/>
    <property type="match status" value="1"/>
</dbReference>
<evidence type="ECO:0000313" key="8">
    <source>
        <dbReference type="EMBL" id="MBC2883096.1"/>
    </source>
</evidence>
<evidence type="ECO:0000256" key="4">
    <source>
        <dbReference type="ARBA" id="ARBA00022691"/>
    </source>
</evidence>
<keyword evidence="3 8" id="KW-0808">Transferase</keyword>
<evidence type="ECO:0000256" key="5">
    <source>
        <dbReference type="ARBA" id="ARBA00048391"/>
    </source>
</evidence>
<evidence type="ECO:0000256" key="2">
    <source>
        <dbReference type="ARBA" id="ARBA00022603"/>
    </source>
</evidence>
<dbReference type="Gene3D" id="3.40.50.150">
    <property type="entry name" value="Vaccinia Virus protein VP39"/>
    <property type="match status" value="1"/>
</dbReference>
<dbReference type="AlphaFoldDB" id="A0A842J5D9"/>
<dbReference type="InterPro" id="IPR002052">
    <property type="entry name" value="DNA_methylase_N6_adenine_CS"/>
</dbReference>
<dbReference type="RefSeq" id="WP_185898664.1">
    <property type="nucleotide sequence ID" value="NZ_JACLZK010000002.1"/>
</dbReference>
<name>A0A842J5D9_9BACT</name>
<dbReference type="EC" id="2.1.1.297" evidence="1"/>
<dbReference type="Pfam" id="PF05175">
    <property type="entry name" value="MTS"/>
    <property type="match status" value="1"/>
</dbReference>
<organism evidence="8 9">
    <name type="scientific">Campylobacter massiliensis</name>
    <dbReference type="NCBI Taxonomy" id="2762557"/>
    <lineage>
        <taxon>Bacteria</taxon>
        <taxon>Pseudomonadati</taxon>
        <taxon>Campylobacterota</taxon>
        <taxon>Epsilonproteobacteria</taxon>
        <taxon>Campylobacterales</taxon>
        <taxon>Campylobacteraceae</taxon>
        <taxon>Campylobacter</taxon>
    </lineage>
</organism>
<accession>A0A842J5D9</accession>
<feature type="domain" description="Methyltransferase small" evidence="6">
    <location>
        <begin position="109"/>
        <end position="197"/>
    </location>
</feature>
<dbReference type="InterPro" id="IPR050320">
    <property type="entry name" value="N5-glutamine_MTase"/>
</dbReference>
<keyword evidence="4" id="KW-0949">S-adenosyl-L-methionine</keyword>
<dbReference type="SUPFAM" id="SSF53335">
    <property type="entry name" value="S-adenosyl-L-methionine-dependent methyltransferases"/>
    <property type="match status" value="1"/>
</dbReference>
<dbReference type="Pfam" id="PF17827">
    <property type="entry name" value="PrmC_N"/>
    <property type="match status" value="1"/>
</dbReference>
<dbReference type="InterPro" id="IPR029063">
    <property type="entry name" value="SAM-dependent_MTases_sf"/>
</dbReference>
<dbReference type="NCBIfam" id="TIGR00536">
    <property type="entry name" value="hemK_fam"/>
    <property type="match status" value="1"/>
</dbReference>
<dbReference type="Gene3D" id="1.10.8.10">
    <property type="entry name" value="DNA helicase RuvA subunit, C-terminal domain"/>
    <property type="match status" value="1"/>
</dbReference>
<dbReference type="PANTHER" id="PTHR18895">
    <property type="entry name" value="HEMK METHYLTRANSFERASE"/>
    <property type="match status" value="1"/>
</dbReference>
<comment type="caution">
    <text evidence="8">The sequence shown here is derived from an EMBL/GenBank/DDBJ whole genome shotgun (WGS) entry which is preliminary data.</text>
</comment>
<keyword evidence="2 8" id="KW-0489">Methyltransferase</keyword>
<keyword evidence="9" id="KW-1185">Reference proteome</keyword>
<dbReference type="InterPro" id="IPR019874">
    <property type="entry name" value="RF_methyltr_PrmC"/>
</dbReference>
<dbReference type="InterPro" id="IPR040758">
    <property type="entry name" value="PrmC_N"/>
</dbReference>
<dbReference type="PANTHER" id="PTHR18895:SF74">
    <property type="entry name" value="MTRF1L RELEASE FACTOR GLUTAMINE METHYLTRANSFERASE"/>
    <property type="match status" value="1"/>
</dbReference>
<gene>
    <name evidence="8" type="primary">prmC</name>
    <name evidence="8" type="ORF">H7R39_07490</name>
</gene>
<dbReference type="PROSITE" id="PS00092">
    <property type="entry name" value="N6_MTASE"/>
    <property type="match status" value="1"/>
</dbReference>
<evidence type="ECO:0000313" key="9">
    <source>
        <dbReference type="Proteomes" id="UP000552683"/>
    </source>
</evidence>